<dbReference type="EMBL" id="FNCV01000001">
    <property type="protein sequence ID" value="SDG40887.1"/>
    <property type="molecule type" value="Genomic_DNA"/>
</dbReference>
<feature type="compositionally biased region" description="Polar residues" evidence="1">
    <location>
        <begin position="1"/>
        <end position="11"/>
    </location>
</feature>
<feature type="region of interest" description="Disordered" evidence="1">
    <location>
        <begin position="1"/>
        <end position="25"/>
    </location>
</feature>
<reference evidence="6" key="1">
    <citation type="submission" date="2016-10" db="EMBL/GenBank/DDBJ databases">
        <authorList>
            <person name="Varghese N."/>
            <person name="Submissions S."/>
        </authorList>
    </citation>
    <scope>NUCLEOTIDE SEQUENCE [LARGE SCALE GENOMIC DNA]</scope>
    <source>
        <strain evidence="6">930I</strain>
    </source>
</reference>
<dbReference type="NCBIfam" id="TIGR00229">
    <property type="entry name" value="sensory_box"/>
    <property type="match status" value="1"/>
</dbReference>
<dbReference type="InterPro" id="IPR052020">
    <property type="entry name" value="Cyclic_di-GMP/3'3'-cGAMP_PDE"/>
</dbReference>
<dbReference type="SUPFAM" id="SSF55785">
    <property type="entry name" value="PYP-like sensor domain (PAS domain)"/>
    <property type="match status" value="1"/>
</dbReference>
<dbReference type="SUPFAM" id="SSF109604">
    <property type="entry name" value="HD-domain/PDEase-like"/>
    <property type="match status" value="1"/>
</dbReference>
<proteinExistence type="predicted"/>
<dbReference type="PANTHER" id="PTHR45228:SF4">
    <property type="entry name" value="LIPOPROTEIN"/>
    <property type="match status" value="1"/>
</dbReference>
<feature type="domain" description="PAS" evidence="3">
    <location>
        <begin position="390"/>
        <end position="460"/>
    </location>
</feature>
<dbReference type="GO" id="GO:0008081">
    <property type="term" value="F:phosphoric diester hydrolase activity"/>
    <property type="evidence" value="ECO:0007669"/>
    <property type="project" value="UniProtKB-ARBA"/>
</dbReference>
<dbReference type="PANTHER" id="PTHR45228">
    <property type="entry name" value="CYCLIC DI-GMP PHOSPHODIESTERASE TM_0186-RELATED"/>
    <property type="match status" value="1"/>
</dbReference>
<organism evidence="5 6">
    <name type="scientific">Roseospirillum parvum</name>
    <dbReference type="NCBI Taxonomy" id="83401"/>
    <lineage>
        <taxon>Bacteria</taxon>
        <taxon>Pseudomonadati</taxon>
        <taxon>Pseudomonadota</taxon>
        <taxon>Alphaproteobacteria</taxon>
        <taxon>Rhodospirillales</taxon>
        <taxon>Rhodospirillaceae</taxon>
        <taxon>Roseospirillum</taxon>
    </lineage>
</organism>
<dbReference type="InterPro" id="IPR013656">
    <property type="entry name" value="PAS_4"/>
</dbReference>
<dbReference type="CDD" id="cd00077">
    <property type="entry name" value="HDc"/>
    <property type="match status" value="1"/>
</dbReference>
<dbReference type="PROSITE" id="PS50112">
    <property type="entry name" value="PAS"/>
    <property type="match status" value="1"/>
</dbReference>
<evidence type="ECO:0000313" key="6">
    <source>
        <dbReference type="Proteomes" id="UP000217076"/>
    </source>
</evidence>
<feature type="transmembrane region" description="Helical" evidence="2">
    <location>
        <begin position="346"/>
        <end position="365"/>
    </location>
</feature>
<dbReference type="InterPro" id="IPR035965">
    <property type="entry name" value="PAS-like_dom_sf"/>
</dbReference>
<dbReference type="OrthoDB" id="9802066at2"/>
<dbReference type="Gene3D" id="1.10.3210.10">
    <property type="entry name" value="Hypothetical protein af1432"/>
    <property type="match status" value="1"/>
</dbReference>
<protein>
    <submittedName>
        <fullName evidence="5">PAS domain S-box-containing protein</fullName>
    </submittedName>
</protein>
<feature type="domain" description="HD-GYP" evidence="4">
    <location>
        <begin position="511"/>
        <end position="706"/>
    </location>
</feature>
<dbReference type="Pfam" id="PF13487">
    <property type="entry name" value="HD_5"/>
    <property type="match status" value="1"/>
</dbReference>
<dbReference type="STRING" id="83401.SAMN05421742_101161"/>
<gene>
    <name evidence="5" type="ORF">SAMN05421742_101161</name>
</gene>
<evidence type="ECO:0000313" key="5">
    <source>
        <dbReference type="EMBL" id="SDG40887.1"/>
    </source>
</evidence>
<dbReference type="RefSeq" id="WP_143130901.1">
    <property type="nucleotide sequence ID" value="NZ_FNCV01000001.1"/>
</dbReference>
<name>A0A1G7U0D2_9PROT</name>
<evidence type="ECO:0000259" key="4">
    <source>
        <dbReference type="PROSITE" id="PS51832"/>
    </source>
</evidence>
<dbReference type="InterPro" id="IPR003607">
    <property type="entry name" value="HD/PDEase_dom"/>
</dbReference>
<keyword evidence="2" id="KW-1133">Transmembrane helix</keyword>
<evidence type="ECO:0000259" key="3">
    <source>
        <dbReference type="PROSITE" id="PS50112"/>
    </source>
</evidence>
<dbReference type="CDD" id="cd00130">
    <property type="entry name" value="PAS"/>
    <property type="match status" value="1"/>
</dbReference>
<evidence type="ECO:0000256" key="1">
    <source>
        <dbReference type="SAM" id="MobiDB-lite"/>
    </source>
</evidence>
<dbReference type="Pfam" id="PF08448">
    <property type="entry name" value="PAS_4"/>
    <property type="match status" value="1"/>
</dbReference>
<dbReference type="InterPro" id="IPR037522">
    <property type="entry name" value="HD_GYP_dom"/>
</dbReference>
<feature type="transmembrane region" description="Helical" evidence="2">
    <location>
        <begin position="34"/>
        <end position="55"/>
    </location>
</feature>
<dbReference type="Proteomes" id="UP000217076">
    <property type="component" value="Unassembled WGS sequence"/>
</dbReference>
<dbReference type="AlphaFoldDB" id="A0A1G7U0D2"/>
<keyword evidence="2" id="KW-0472">Membrane</keyword>
<dbReference type="PROSITE" id="PS51832">
    <property type="entry name" value="HD_GYP"/>
    <property type="match status" value="1"/>
</dbReference>
<dbReference type="InterPro" id="IPR000014">
    <property type="entry name" value="PAS"/>
</dbReference>
<sequence>MANNTEQTTDSAPVGSAESPEEAREARTARLKMAAIAGALGLVAVIGVALVFHFVNQERERELQNWQVRLGIVADSRAADVRRWLDEQFDVLSGLADNASLQLYAMGLMGSGESAEETMEGGYLRNLLEATAQQSGFAAEIPEQTVNANIAPSGKAGLAILDPRGSILLATRFMPPPPEGFATVLAQAAEGRPALYDIRPGAGGAPTIGFAVPLFAVQEGAGSEPIGFVVGLRPADKALFSRLRQPGETSRTAQSYLVRARGAVAEYLSPLADGTAPLQKTMALDTADLAAAFALKSPGGFGIRRDYASAEVLVTGRAIAGTPWTLVRSIATSEALAATDQRLRTLLIVFLVVIAAVLVGAIALWRHGTSMRFAQMAARHKVAAEKLSNYMKFMRVVTDGQPTAIAAVDREGRYTFANKGATWQSGLEPEQMLGKTLVDVMGPFQAKKFMDLNEEVIDRGQPRSSVQTLEGAPPRIVKSEHIPLAGDRDHPPSALMVIEDITELMDERAKRESTMRDLVSTLVSLVDSRDPYSANHSARVAQVASAVAQEMGEDDQVVQTVDIAGNLMNLGKVLVPTEILTKTERLTDEEMRIVRDSMVKTADLLGHIAFDLPVSPTLRQLQERWDGAGYPDGLSGEQIIVGARIVAVANAFVSMVSPRSFRAAMPFAKASSILLEDAGTRFDRRPIAALINYVENRDGAAQWAHFAEIPETPAG</sequence>
<dbReference type="Gene3D" id="3.30.450.20">
    <property type="entry name" value="PAS domain"/>
    <property type="match status" value="1"/>
</dbReference>
<keyword evidence="6" id="KW-1185">Reference proteome</keyword>
<evidence type="ECO:0000256" key="2">
    <source>
        <dbReference type="SAM" id="Phobius"/>
    </source>
</evidence>
<dbReference type="SMART" id="SM00091">
    <property type="entry name" value="PAS"/>
    <property type="match status" value="1"/>
</dbReference>
<keyword evidence="2" id="KW-0812">Transmembrane</keyword>
<accession>A0A1G7U0D2</accession>